<evidence type="ECO:0000313" key="3">
    <source>
        <dbReference type="EMBL" id="AKU93912.1"/>
    </source>
</evidence>
<dbReference type="SUPFAM" id="SSF52833">
    <property type="entry name" value="Thioredoxin-like"/>
    <property type="match status" value="1"/>
</dbReference>
<dbReference type="InterPro" id="IPR040079">
    <property type="entry name" value="Glutathione_S-Trfase"/>
</dbReference>
<dbReference type="InterPro" id="IPR036249">
    <property type="entry name" value="Thioredoxin-like_sf"/>
</dbReference>
<reference evidence="3 4" key="1">
    <citation type="submission" date="2015-08" db="EMBL/GenBank/DDBJ databases">
        <authorList>
            <person name="Babu N.S."/>
            <person name="Beckwith C.J."/>
            <person name="Beseler K.G."/>
            <person name="Brison A."/>
            <person name="Carone J.V."/>
            <person name="Caskin T.P."/>
            <person name="Diamond M."/>
            <person name="Durham M.E."/>
            <person name="Foxe J.M."/>
            <person name="Go M."/>
            <person name="Henderson B.A."/>
            <person name="Jones I.B."/>
            <person name="McGettigan J.A."/>
            <person name="Micheletti S.J."/>
            <person name="Nasrallah M.E."/>
            <person name="Ortiz D."/>
            <person name="Piller C.R."/>
            <person name="Privatt S.R."/>
            <person name="Schneider S.L."/>
            <person name="Sharp S."/>
            <person name="Smith T.C."/>
            <person name="Stanton J.D."/>
            <person name="Ullery H.E."/>
            <person name="Wilson R.J."/>
            <person name="Serrano M.G."/>
            <person name="Buck G."/>
            <person name="Lee V."/>
            <person name="Wang Y."/>
            <person name="Carvalho R."/>
            <person name="Voegtly L."/>
            <person name="Shi R."/>
            <person name="Duckworth R."/>
            <person name="Johnson A."/>
            <person name="Loviza R."/>
            <person name="Walstead R."/>
            <person name="Shah Z."/>
            <person name="Kiflezghi M."/>
            <person name="Wade K."/>
            <person name="Ball S.L."/>
            <person name="Bradley K.W."/>
            <person name="Asai D.J."/>
            <person name="Bowman C.A."/>
            <person name="Russell D.A."/>
            <person name="Pope W.H."/>
            <person name="Jacobs-Sera D."/>
            <person name="Hendrix R.W."/>
            <person name="Hatfull G.F."/>
        </authorList>
    </citation>
    <scope>NUCLEOTIDE SEQUENCE [LARGE SCALE GENOMIC DNA]</scope>
    <source>
        <strain evidence="3 4">DSM 27648</strain>
    </source>
</reference>
<evidence type="ECO:0000313" key="4">
    <source>
        <dbReference type="Proteomes" id="UP000064967"/>
    </source>
</evidence>
<dbReference type="SFLD" id="SFLDS00019">
    <property type="entry name" value="Glutathione_Transferase_(cytos"/>
    <property type="match status" value="1"/>
</dbReference>
<proteinExistence type="predicted"/>
<accession>A0A0K1PK68</accession>
<dbReference type="Gene3D" id="1.20.1050.10">
    <property type="match status" value="1"/>
</dbReference>
<evidence type="ECO:0000259" key="1">
    <source>
        <dbReference type="PROSITE" id="PS50404"/>
    </source>
</evidence>
<organism evidence="3 4">
    <name type="scientific">Labilithrix luteola</name>
    <dbReference type="NCBI Taxonomy" id="1391654"/>
    <lineage>
        <taxon>Bacteria</taxon>
        <taxon>Pseudomonadati</taxon>
        <taxon>Myxococcota</taxon>
        <taxon>Polyangia</taxon>
        <taxon>Polyangiales</taxon>
        <taxon>Labilitrichaceae</taxon>
        <taxon>Labilithrix</taxon>
    </lineage>
</organism>
<dbReference type="InterPro" id="IPR010987">
    <property type="entry name" value="Glutathione-S-Trfase_C-like"/>
</dbReference>
<dbReference type="SUPFAM" id="SSF47616">
    <property type="entry name" value="GST C-terminal domain-like"/>
    <property type="match status" value="1"/>
</dbReference>
<sequence>MTTPLKLFYATGVCSLPVHIVLHELGKPFEVIRVDLRTKKLATGGDLADVTPKSYVPALELADGSILTETAVILRYLADTNPEASLAPRHGGIDRVRFDEWLHFISTEFHKAFATFTIMDRPSEESKRWAAERLAKRVTLLADGLGARTYLFGDSFTVLDAYAFWALRMYQALTKAELPETLRAYMTRLRDRPTVRSAFAAEAA</sequence>
<dbReference type="PANTHER" id="PTHR44051">
    <property type="entry name" value="GLUTATHIONE S-TRANSFERASE-RELATED"/>
    <property type="match status" value="1"/>
</dbReference>
<dbReference type="Proteomes" id="UP000064967">
    <property type="component" value="Chromosome"/>
</dbReference>
<dbReference type="PROSITE" id="PS50405">
    <property type="entry name" value="GST_CTER"/>
    <property type="match status" value="1"/>
</dbReference>
<dbReference type="InterPro" id="IPR036282">
    <property type="entry name" value="Glutathione-S-Trfase_C_sf"/>
</dbReference>
<dbReference type="SFLD" id="SFLDG00358">
    <property type="entry name" value="Main_(cytGST)"/>
    <property type="match status" value="1"/>
</dbReference>
<feature type="domain" description="GST N-terminal" evidence="1">
    <location>
        <begin position="2"/>
        <end position="85"/>
    </location>
</feature>
<gene>
    <name evidence="3" type="ORF">AKJ09_00576</name>
</gene>
<dbReference type="Pfam" id="PF13409">
    <property type="entry name" value="GST_N_2"/>
    <property type="match status" value="1"/>
</dbReference>
<dbReference type="AlphaFoldDB" id="A0A0K1PK68"/>
<dbReference type="SFLD" id="SFLDG01150">
    <property type="entry name" value="Main.1:_Beta-like"/>
    <property type="match status" value="1"/>
</dbReference>
<dbReference type="Pfam" id="PF00043">
    <property type="entry name" value="GST_C"/>
    <property type="match status" value="1"/>
</dbReference>
<dbReference type="InterPro" id="IPR004045">
    <property type="entry name" value="Glutathione_S-Trfase_N"/>
</dbReference>
<dbReference type="PROSITE" id="PS50404">
    <property type="entry name" value="GST_NTER"/>
    <property type="match status" value="1"/>
</dbReference>
<name>A0A0K1PK68_9BACT</name>
<evidence type="ECO:0000259" key="2">
    <source>
        <dbReference type="PROSITE" id="PS50405"/>
    </source>
</evidence>
<dbReference type="Gene3D" id="3.40.30.10">
    <property type="entry name" value="Glutaredoxin"/>
    <property type="match status" value="1"/>
</dbReference>
<keyword evidence="4" id="KW-1185">Reference proteome</keyword>
<dbReference type="EMBL" id="CP012333">
    <property type="protein sequence ID" value="AKU93912.1"/>
    <property type="molecule type" value="Genomic_DNA"/>
</dbReference>
<protein>
    <submittedName>
        <fullName evidence="3">Glutathione S-transferase</fullName>
    </submittedName>
</protein>
<feature type="domain" description="GST C-terminal" evidence="2">
    <location>
        <begin position="91"/>
        <end position="204"/>
    </location>
</feature>
<dbReference type="CDD" id="cd03057">
    <property type="entry name" value="GST_N_Beta"/>
    <property type="match status" value="1"/>
</dbReference>
<dbReference type="KEGG" id="llu:AKJ09_00576"/>
<dbReference type="GO" id="GO:0016740">
    <property type="term" value="F:transferase activity"/>
    <property type="evidence" value="ECO:0007669"/>
    <property type="project" value="UniProtKB-KW"/>
</dbReference>
<dbReference type="InterPro" id="IPR004046">
    <property type="entry name" value="GST_C"/>
</dbReference>
<keyword evidence="3" id="KW-0808">Transferase</keyword>
<dbReference type="STRING" id="1391654.AKJ09_00576"/>
<dbReference type="PANTHER" id="PTHR44051:SF8">
    <property type="entry name" value="GLUTATHIONE S-TRANSFERASE GSTA"/>
    <property type="match status" value="1"/>
</dbReference>
<dbReference type="RefSeq" id="WP_169927195.1">
    <property type="nucleotide sequence ID" value="NZ_CP012333.1"/>
</dbReference>